<proteinExistence type="predicted"/>
<dbReference type="InterPro" id="IPR036148">
    <property type="entry name" value="MmgE/PrpD_sf"/>
</dbReference>
<evidence type="ECO:0000259" key="1">
    <source>
        <dbReference type="Pfam" id="PF19305"/>
    </source>
</evidence>
<dbReference type="InterPro" id="IPR045337">
    <property type="entry name" value="MmgE_PrpD_C"/>
</dbReference>
<protein>
    <recommendedName>
        <fullName evidence="1">MmgE/PrpD C-terminal domain-containing protein</fullName>
    </recommendedName>
</protein>
<dbReference type="PANTHER" id="PTHR16943:SF8">
    <property type="entry name" value="2-METHYLCITRATE DEHYDRATASE"/>
    <property type="match status" value="1"/>
</dbReference>
<dbReference type="Gene3D" id="3.30.1330.120">
    <property type="entry name" value="2-methylcitrate dehydratase PrpD"/>
    <property type="match status" value="1"/>
</dbReference>
<name>A0A4E9EBE4_GIBZA</name>
<dbReference type="InterPro" id="IPR005656">
    <property type="entry name" value="MmgE_PrpD"/>
</dbReference>
<reference evidence="2" key="1">
    <citation type="submission" date="2019-04" db="EMBL/GenBank/DDBJ databases">
        <authorList>
            <person name="Melise S."/>
            <person name="Noan J."/>
            <person name="Okalmin O."/>
        </authorList>
    </citation>
    <scope>NUCLEOTIDE SEQUENCE</scope>
    <source>
        <strain evidence="2">FN9</strain>
    </source>
</reference>
<sequence length="220" mass="25033">MQITHHIEIHERKYNYKYQSVLCLGESYRLIYNTFKPFPCDRIIHPAIDGWIQIHDKAKKKGLDMTKIANVTARTHPHVFLLTDHPEPKTGLEGKFSVYHAAAIALLYGEATPKQFTDEAVQNKTVIALREKVHVTKDDKVSDHEAFVAVEFENGEKMEVHVENCIGSYKNPLDAEYLQKKFVDHVSTQIGEKRAKKALEAFVGIANSTDVGRIAQAFEE</sequence>
<evidence type="ECO:0000313" key="2">
    <source>
        <dbReference type="EMBL" id="VIO59091.1"/>
    </source>
</evidence>
<dbReference type="AlphaFoldDB" id="A0A4E9EBE4"/>
<dbReference type="PANTHER" id="PTHR16943">
    <property type="entry name" value="2-METHYLCITRATE DEHYDRATASE-RELATED"/>
    <property type="match status" value="1"/>
</dbReference>
<dbReference type="InterPro" id="IPR042188">
    <property type="entry name" value="MmgE/PrpD_sf_2"/>
</dbReference>
<dbReference type="GO" id="GO:0016829">
    <property type="term" value="F:lyase activity"/>
    <property type="evidence" value="ECO:0007669"/>
    <property type="project" value="InterPro"/>
</dbReference>
<accession>A0A4E9EBE4</accession>
<organism evidence="2">
    <name type="scientific">Gibberella zeae</name>
    <name type="common">Wheat head blight fungus</name>
    <name type="synonym">Fusarium graminearum</name>
    <dbReference type="NCBI Taxonomy" id="5518"/>
    <lineage>
        <taxon>Eukaryota</taxon>
        <taxon>Fungi</taxon>
        <taxon>Dikarya</taxon>
        <taxon>Ascomycota</taxon>
        <taxon>Pezizomycotina</taxon>
        <taxon>Sordariomycetes</taxon>
        <taxon>Hypocreomycetidae</taxon>
        <taxon>Hypocreales</taxon>
        <taxon>Nectriaceae</taxon>
        <taxon>Fusarium</taxon>
    </lineage>
</organism>
<gene>
    <name evidence="2" type="ORF">FUG_LOCUS331672</name>
</gene>
<dbReference type="SUPFAM" id="SSF103378">
    <property type="entry name" value="2-methylcitrate dehydratase PrpD"/>
    <property type="match status" value="1"/>
</dbReference>
<feature type="domain" description="MmgE/PrpD C-terminal" evidence="1">
    <location>
        <begin position="38"/>
        <end position="199"/>
    </location>
</feature>
<dbReference type="EMBL" id="CAAKMV010000137">
    <property type="protein sequence ID" value="VIO59091.1"/>
    <property type="molecule type" value="Genomic_DNA"/>
</dbReference>
<dbReference type="Pfam" id="PF19305">
    <property type="entry name" value="MmgE_PrpD_C"/>
    <property type="match status" value="1"/>
</dbReference>